<sequence>MGALIFVLVFMVMIMGGFFAVHFIDDCIKLYERVFGE</sequence>
<keyword evidence="3" id="KW-1185">Reference proteome</keyword>
<keyword evidence="1" id="KW-1133">Transmembrane helix</keyword>
<dbReference type="RefSeq" id="YP_008770541.1">
    <property type="nucleotide sequence ID" value="NC_022764.1"/>
</dbReference>
<dbReference type="EMBL" id="KF669655">
    <property type="protein sequence ID" value="AGY47956.1"/>
    <property type="molecule type" value="Genomic_DNA"/>
</dbReference>
<protein>
    <submittedName>
        <fullName evidence="2">Uncharacterized protein</fullName>
    </submittedName>
</protein>
<keyword evidence="1" id="KW-0472">Membrane</keyword>
<proteinExistence type="predicted"/>
<evidence type="ECO:0000313" key="2">
    <source>
        <dbReference type="EMBL" id="AGY47956.1"/>
    </source>
</evidence>
<name>U5PVZ5_9CAUD</name>
<accession>U5PVZ5</accession>
<feature type="transmembrane region" description="Helical" evidence="1">
    <location>
        <begin position="6"/>
        <end position="24"/>
    </location>
</feature>
<organism evidence="2 3">
    <name type="scientific">Bacillus phage Page</name>
    <dbReference type="NCBI Taxonomy" id="1406786"/>
    <lineage>
        <taxon>Viruses</taxon>
        <taxon>Duplodnaviria</taxon>
        <taxon>Heunggongvirae</taxon>
        <taxon>Uroviricota</taxon>
        <taxon>Caudoviricetes</taxon>
        <taxon>Pagevirus</taxon>
        <taxon>Pagevirus page</taxon>
    </lineage>
</organism>
<dbReference type="OrthoDB" id="28206at10239"/>
<reference evidence="2 3" key="1">
    <citation type="journal article" date="2014" name="Genome Announc.">
        <title>Complete Genome of Bacillus megaterium Podophage Page.</title>
        <authorList>
            <person name="Lopez M.S."/>
            <person name="Hodde M.K."/>
            <person name="Chamakura K.R."/>
            <person name="Kuty Everett G.F."/>
        </authorList>
    </citation>
    <scope>NUCLEOTIDE SEQUENCE [LARGE SCALE GENOMIC DNA]</scope>
</reference>
<dbReference type="Proteomes" id="UP000017653">
    <property type="component" value="Segment"/>
</dbReference>
<dbReference type="KEGG" id="vg:18158573"/>
<gene>
    <name evidence="2" type="ORF">Page_34</name>
</gene>
<evidence type="ECO:0000256" key="1">
    <source>
        <dbReference type="SAM" id="Phobius"/>
    </source>
</evidence>
<dbReference type="GeneID" id="18158573"/>
<keyword evidence="1" id="KW-0812">Transmembrane</keyword>
<evidence type="ECO:0000313" key="3">
    <source>
        <dbReference type="Proteomes" id="UP000017653"/>
    </source>
</evidence>